<dbReference type="PANTHER" id="PTHR11926:SF1547">
    <property type="entry name" value="GLYCOSYLTRANSFERASE"/>
    <property type="match status" value="1"/>
</dbReference>
<dbReference type="SUPFAM" id="SSF53756">
    <property type="entry name" value="UDP-Glycosyltransferase/glycogen phosphorylase"/>
    <property type="match status" value="1"/>
</dbReference>
<keyword evidence="3" id="KW-0808">Transferase</keyword>
<dbReference type="AlphaFoldDB" id="A0A7J9E7N0"/>
<name>A0A7J9E7N0_9ROSI</name>
<proteinExistence type="inferred from homology"/>
<sequence length="457" mass="51656">MGSIEAQKPHVVCIPYPSKGHVNPMTQLAKLLHSKGFHITFVNTEFNHRRLVRSKGAEAMKGFPDFRFETIPEGLPQSDQDATQDIPALCDSTRKNCLAPLLELITKLNSSDVPPVTCIVSDGVMSFGIEAGRLLGIPEFQFWTASACGFMCYLQYNELFKRGIVPFKDEKFVNDGTLDTPIDWIPGMSNMRLKDIPSFIRTIDPNDIMFDFMGSEAQNCLKSSAIIFNTFDELEHEVLEAIVAKFPRIYTLGPLNLLGRHVPESHFSSLRSSLWKEDTNCIEWLNQREPKSVVYVNYGSVTVMSDYHLKEFAWGLANSKHPFLWIVRPDVVMGESAVLPEEFFEEVKDRGFITSWCPQDRVLSHGSVGVFLTHCGWNSTLESISGGLPLTLMYIYRDDVAALVKEMMEGENGKKMEKKALEWREKAHVATDVGGSSYNNFDRFIEEVRSISVSRRA</sequence>
<evidence type="ECO:0000256" key="3">
    <source>
        <dbReference type="ARBA" id="ARBA00022679"/>
    </source>
</evidence>
<gene>
    <name evidence="4" type="ORF">Gotri_017807</name>
</gene>
<keyword evidence="2" id="KW-0328">Glycosyltransferase</keyword>
<evidence type="ECO:0000256" key="2">
    <source>
        <dbReference type="ARBA" id="ARBA00022676"/>
    </source>
</evidence>
<evidence type="ECO:0000256" key="1">
    <source>
        <dbReference type="ARBA" id="ARBA00009995"/>
    </source>
</evidence>
<dbReference type="PANTHER" id="PTHR11926">
    <property type="entry name" value="GLUCOSYL/GLUCURONOSYL TRANSFERASES"/>
    <property type="match status" value="1"/>
</dbReference>
<accession>A0A7J9E7N0</accession>
<dbReference type="GO" id="GO:0080044">
    <property type="term" value="F:quercetin 7-O-glucosyltransferase activity"/>
    <property type="evidence" value="ECO:0007669"/>
    <property type="project" value="TreeGrafter"/>
</dbReference>
<dbReference type="CDD" id="cd03784">
    <property type="entry name" value="GT1_Gtf-like"/>
    <property type="match status" value="1"/>
</dbReference>
<dbReference type="Gene3D" id="3.40.50.2000">
    <property type="entry name" value="Glycogen Phosphorylase B"/>
    <property type="match status" value="2"/>
</dbReference>
<evidence type="ECO:0000313" key="5">
    <source>
        <dbReference type="Proteomes" id="UP000593568"/>
    </source>
</evidence>
<keyword evidence="5" id="KW-1185">Reference proteome</keyword>
<evidence type="ECO:0008006" key="6">
    <source>
        <dbReference type="Google" id="ProtNLM"/>
    </source>
</evidence>
<dbReference type="Proteomes" id="UP000593568">
    <property type="component" value="Unassembled WGS sequence"/>
</dbReference>
<reference evidence="4 5" key="1">
    <citation type="journal article" date="2019" name="Genome Biol. Evol.">
        <title>Insights into the evolution of the New World diploid cottons (Gossypium, subgenus Houzingenia) based on genome sequencing.</title>
        <authorList>
            <person name="Grover C.E."/>
            <person name="Arick M.A. 2nd"/>
            <person name="Thrash A."/>
            <person name="Conover J.L."/>
            <person name="Sanders W.S."/>
            <person name="Peterson D.G."/>
            <person name="Frelichowski J.E."/>
            <person name="Scheffler J.A."/>
            <person name="Scheffler B.E."/>
            <person name="Wendel J.F."/>
        </authorList>
    </citation>
    <scope>NUCLEOTIDE SEQUENCE [LARGE SCALE GENOMIC DNA]</scope>
    <source>
        <strain evidence="4">8</strain>
        <tissue evidence="4">Leaf</tissue>
    </source>
</reference>
<dbReference type="FunFam" id="3.40.50.2000:FF:000055">
    <property type="entry name" value="Glycosyltransferase"/>
    <property type="match status" value="1"/>
</dbReference>
<organism evidence="4 5">
    <name type="scientific">Gossypium trilobum</name>
    <dbReference type="NCBI Taxonomy" id="34281"/>
    <lineage>
        <taxon>Eukaryota</taxon>
        <taxon>Viridiplantae</taxon>
        <taxon>Streptophyta</taxon>
        <taxon>Embryophyta</taxon>
        <taxon>Tracheophyta</taxon>
        <taxon>Spermatophyta</taxon>
        <taxon>Magnoliopsida</taxon>
        <taxon>eudicotyledons</taxon>
        <taxon>Gunneridae</taxon>
        <taxon>Pentapetalae</taxon>
        <taxon>rosids</taxon>
        <taxon>malvids</taxon>
        <taxon>Malvales</taxon>
        <taxon>Malvaceae</taxon>
        <taxon>Malvoideae</taxon>
        <taxon>Gossypium</taxon>
    </lineage>
</organism>
<comment type="similarity">
    <text evidence="1">Belongs to the UDP-glycosyltransferase family.</text>
</comment>
<protein>
    <recommendedName>
        <fullName evidence="6">Glycosyltransferase</fullName>
    </recommendedName>
</protein>
<dbReference type="Pfam" id="PF00201">
    <property type="entry name" value="UDPGT"/>
    <property type="match status" value="1"/>
</dbReference>
<dbReference type="EMBL" id="JABEZW010000007">
    <property type="protein sequence ID" value="MBA0769039.1"/>
    <property type="molecule type" value="Genomic_DNA"/>
</dbReference>
<dbReference type="InterPro" id="IPR002213">
    <property type="entry name" value="UDP_glucos_trans"/>
</dbReference>
<evidence type="ECO:0000313" key="4">
    <source>
        <dbReference type="EMBL" id="MBA0769039.1"/>
    </source>
</evidence>
<comment type="caution">
    <text evidence="4">The sequence shown here is derived from an EMBL/GenBank/DDBJ whole genome shotgun (WGS) entry which is preliminary data.</text>
</comment>
<dbReference type="GO" id="GO:0080043">
    <property type="term" value="F:quercetin 3-O-glucosyltransferase activity"/>
    <property type="evidence" value="ECO:0007669"/>
    <property type="project" value="TreeGrafter"/>
</dbReference>